<organism evidence="2 3">
    <name type="scientific">Fusarium vanettenii (strain ATCC MYA-4622 / CBS 123669 / FGSC 9596 / NRRL 45880 / 77-13-4)</name>
    <name type="common">Fusarium solani subsp. pisi</name>
    <dbReference type="NCBI Taxonomy" id="660122"/>
    <lineage>
        <taxon>Eukaryota</taxon>
        <taxon>Fungi</taxon>
        <taxon>Dikarya</taxon>
        <taxon>Ascomycota</taxon>
        <taxon>Pezizomycotina</taxon>
        <taxon>Sordariomycetes</taxon>
        <taxon>Hypocreomycetidae</taxon>
        <taxon>Hypocreales</taxon>
        <taxon>Nectriaceae</taxon>
        <taxon>Fusarium</taxon>
        <taxon>Fusarium solani species complex</taxon>
        <taxon>Fusarium vanettenii</taxon>
    </lineage>
</organism>
<evidence type="ECO:0000313" key="3">
    <source>
        <dbReference type="Proteomes" id="UP000005206"/>
    </source>
</evidence>
<dbReference type="InParanoid" id="C7ZMJ1"/>
<dbReference type="GeneID" id="9678918"/>
<evidence type="ECO:0000313" key="2">
    <source>
        <dbReference type="EMBL" id="EEU34759.1"/>
    </source>
</evidence>
<dbReference type="InterPro" id="IPR052895">
    <property type="entry name" value="HetReg/Transcr_Mod"/>
</dbReference>
<dbReference type="HOGENOM" id="CLU_004184_6_2_1"/>
<feature type="non-terminal residue" evidence="2">
    <location>
        <position position="163"/>
    </location>
</feature>
<dbReference type="eggNOG" id="ENOG502SHSN">
    <property type="taxonomic scope" value="Eukaryota"/>
</dbReference>
<dbReference type="RefSeq" id="XP_003040472.1">
    <property type="nucleotide sequence ID" value="XM_003040426.1"/>
</dbReference>
<dbReference type="InterPro" id="IPR010730">
    <property type="entry name" value="HET"/>
</dbReference>
<dbReference type="EMBL" id="GG698953">
    <property type="protein sequence ID" value="EEU34759.1"/>
    <property type="molecule type" value="Genomic_DNA"/>
</dbReference>
<dbReference type="Proteomes" id="UP000005206">
    <property type="component" value="Chromosome 7"/>
</dbReference>
<sequence>MSFFLRKTKFKYDSQLDSDSIRLVRFHRPRRTQRTAELSLELSVWQLQASEKLGYHALSYTWGPPEGDDRYTSSDMRQILLNGRKFQVYPNLHDALVQLQDSHIAEYHWIDAICINQEDESEKAAQVSMMAHIYFSAAQVNIWIGQSDENTSMVMDTIRKVAK</sequence>
<accession>C7ZMJ1</accession>
<dbReference type="PANTHER" id="PTHR24148">
    <property type="entry name" value="ANKYRIN REPEAT DOMAIN-CONTAINING PROTEIN 39 HOMOLOG-RELATED"/>
    <property type="match status" value="1"/>
</dbReference>
<dbReference type="OMA" id="DDHPPYI"/>
<dbReference type="PANTHER" id="PTHR24148:SF64">
    <property type="entry name" value="HETEROKARYON INCOMPATIBILITY DOMAIN-CONTAINING PROTEIN"/>
    <property type="match status" value="1"/>
</dbReference>
<evidence type="ECO:0000259" key="1">
    <source>
        <dbReference type="Pfam" id="PF06985"/>
    </source>
</evidence>
<feature type="domain" description="Heterokaryon incompatibility" evidence="1">
    <location>
        <begin position="55"/>
        <end position="161"/>
    </location>
</feature>
<protein>
    <recommendedName>
        <fullName evidence="1">Heterokaryon incompatibility domain-containing protein</fullName>
    </recommendedName>
</protein>
<name>C7ZMJ1_FUSV7</name>
<dbReference type="VEuPathDB" id="FungiDB:NECHADRAFT_44701"/>
<dbReference type="AlphaFoldDB" id="C7ZMJ1"/>
<dbReference type="STRING" id="660122.C7ZMJ1"/>
<dbReference type="OrthoDB" id="5097960at2759"/>
<reference evidence="2 3" key="1">
    <citation type="journal article" date="2009" name="PLoS Genet.">
        <title>The genome of Nectria haematococca: contribution of supernumerary chromosomes to gene expansion.</title>
        <authorList>
            <person name="Coleman J.J."/>
            <person name="Rounsley S.D."/>
            <person name="Rodriguez-Carres M."/>
            <person name="Kuo A."/>
            <person name="Wasmann C.C."/>
            <person name="Grimwood J."/>
            <person name="Schmutz J."/>
            <person name="Taga M."/>
            <person name="White G.J."/>
            <person name="Zhou S."/>
            <person name="Schwartz D.C."/>
            <person name="Freitag M."/>
            <person name="Ma L.J."/>
            <person name="Danchin E.G."/>
            <person name="Henrissat B."/>
            <person name="Coutinho P.M."/>
            <person name="Nelson D.R."/>
            <person name="Straney D."/>
            <person name="Napoli C.A."/>
            <person name="Barker B.M."/>
            <person name="Gribskov M."/>
            <person name="Rep M."/>
            <person name="Kroken S."/>
            <person name="Molnar I."/>
            <person name="Rensing C."/>
            <person name="Kennell J.C."/>
            <person name="Zamora J."/>
            <person name="Farman M.L."/>
            <person name="Selker E.U."/>
            <person name="Salamov A."/>
            <person name="Shapiro H."/>
            <person name="Pangilinan J."/>
            <person name="Lindquist E."/>
            <person name="Lamers C."/>
            <person name="Grigoriev I.V."/>
            <person name="Geiser D.M."/>
            <person name="Covert S.F."/>
            <person name="Temporini E."/>
            <person name="Vanetten H.D."/>
        </authorList>
    </citation>
    <scope>NUCLEOTIDE SEQUENCE [LARGE SCALE GENOMIC DNA]</scope>
    <source>
        <strain evidence="3">ATCC MYA-4622 / CBS 123669 / FGSC 9596 / NRRL 45880 / 77-13-4</strain>
    </source>
</reference>
<keyword evidence="3" id="KW-1185">Reference proteome</keyword>
<dbReference type="Pfam" id="PF06985">
    <property type="entry name" value="HET"/>
    <property type="match status" value="1"/>
</dbReference>
<gene>
    <name evidence="2" type="ORF">NECHADRAFT_44701</name>
</gene>
<proteinExistence type="predicted"/>
<dbReference type="KEGG" id="nhe:NECHADRAFT_44701"/>